<protein>
    <submittedName>
        <fullName evidence="1">ABC transporter domain-containing protein</fullName>
    </submittedName>
</protein>
<reference evidence="1 2" key="1">
    <citation type="submission" date="2024-02" db="EMBL/GenBank/DDBJ databases">
        <title>First draft genome assembly of two strains of Seiridium cardinale.</title>
        <authorList>
            <person name="Emiliani G."/>
            <person name="Scali E."/>
        </authorList>
    </citation>
    <scope>NUCLEOTIDE SEQUENCE [LARGE SCALE GENOMIC DNA]</scope>
    <source>
        <strain evidence="1 2">BM-138-000479</strain>
    </source>
</reference>
<sequence length="105" mass="11435">MILVPPTALPGFWTFMFHVSPQTYLMHGLVVAGLANTKIHCAPNELLHIDRLPSGISTCGEYLEAHVKSASGYAANPNATVDCMYRPVSGTNILARKVALKQKRD</sequence>
<accession>A0ABR2XNB9</accession>
<proteinExistence type="predicted"/>
<evidence type="ECO:0000313" key="2">
    <source>
        <dbReference type="Proteomes" id="UP001465668"/>
    </source>
</evidence>
<keyword evidence="2" id="KW-1185">Reference proteome</keyword>
<evidence type="ECO:0000313" key="1">
    <source>
        <dbReference type="EMBL" id="KAK9775305.1"/>
    </source>
</evidence>
<name>A0ABR2XNB9_9PEZI</name>
<comment type="caution">
    <text evidence="1">The sequence shown here is derived from an EMBL/GenBank/DDBJ whole genome shotgun (WGS) entry which is preliminary data.</text>
</comment>
<gene>
    <name evidence="1" type="ORF">SCAR479_07981</name>
</gene>
<organism evidence="1 2">
    <name type="scientific">Seiridium cardinale</name>
    <dbReference type="NCBI Taxonomy" id="138064"/>
    <lineage>
        <taxon>Eukaryota</taxon>
        <taxon>Fungi</taxon>
        <taxon>Dikarya</taxon>
        <taxon>Ascomycota</taxon>
        <taxon>Pezizomycotina</taxon>
        <taxon>Sordariomycetes</taxon>
        <taxon>Xylariomycetidae</taxon>
        <taxon>Amphisphaeriales</taxon>
        <taxon>Sporocadaceae</taxon>
        <taxon>Seiridium</taxon>
    </lineage>
</organism>
<dbReference type="Proteomes" id="UP001465668">
    <property type="component" value="Unassembled WGS sequence"/>
</dbReference>
<dbReference type="EMBL" id="JARVKM010000035">
    <property type="protein sequence ID" value="KAK9775305.1"/>
    <property type="molecule type" value="Genomic_DNA"/>
</dbReference>